<feature type="compositionally biased region" description="Gly residues" evidence="1">
    <location>
        <begin position="52"/>
        <end position="62"/>
    </location>
</feature>
<feature type="compositionally biased region" description="Basic and acidic residues" evidence="1">
    <location>
        <begin position="1"/>
        <end position="46"/>
    </location>
</feature>
<accession>A0A7X1Y5K9</accession>
<evidence type="ECO:0000313" key="2">
    <source>
        <dbReference type="EMBL" id="MQU29683.1"/>
    </source>
</evidence>
<organism evidence="2 3">
    <name type="scientific">Pseudomonas helleri</name>
    <dbReference type="NCBI Taxonomy" id="1608996"/>
    <lineage>
        <taxon>Bacteria</taxon>
        <taxon>Pseudomonadati</taxon>
        <taxon>Pseudomonadota</taxon>
        <taxon>Gammaproteobacteria</taxon>
        <taxon>Pseudomonadales</taxon>
        <taxon>Pseudomonadaceae</taxon>
        <taxon>Pseudomonas</taxon>
    </lineage>
</organism>
<proteinExistence type="predicted"/>
<feature type="region of interest" description="Disordered" evidence="1">
    <location>
        <begin position="1"/>
        <end position="62"/>
    </location>
</feature>
<sequence>MRDAERTLQKERPEWAARLPQARDEVQREKEAKKQELLAQKRERQALQKGKPGLGKGKGQGL</sequence>
<comment type="caution">
    <text evidence="2">The sequence shown here is derived from an EMBL/GenBank/DDBJ whole genome shotgun (WGS) entry which is preliminary data.</text>
</comment>
<gene>
    <name evidence="2" type="ORF">GHO29_24910</name>
</gene>
<evidence type="ECO:0000313" key="3">
    <source>
        <dbReference type="Proteomes" id="UP000437970"/>
    </source>
</evidence>
<dbReference type="AlphaFoldDB" id="A0A7X1Y5K9"/>
<evidence type="ECO:0000256" key="1">
    <source>
        <dbReference type="SAM" id="MobiDB-lite"/>
    </source>
</evidence>
<reference evidence="2 3" key="1">
    <citation type="submission" date="2019-10" db="EMBL/GenBank/DDBJ databases">
        <title>Evaluation of single-gene subtyping targets for Pseudomonas.</title>
        <authorList>
            <person name="Reichler S.J."/>
            <person name="Orsi R.H."/>
            <person name="Wiedmann M."/>
            <person name="Martin N.H."/>
            <person name="Murphy S.I."/>
        </authorList>
    </citation>
    <scope>NUCLEOTIDE SEQUENCE [LARGE SCALE GENOMIC DNA]</scope>
    <source>
        <strain evidence="2 3">FSL R10-1984</strain>
    </source>
</reference>
<protein>
    <submittedName>
        <fullName evidence="2">Uncharacterized protein</fullName>
    </submittedName>
</protein>
<name>A0A7X1Y5K9_9PSED</name>
<dbReference type="EMBL" id="WIVW01000126">
    <property type="protein sequence ID" value="MQU29683.1"/>
    <property type="molecule type" value="Genomic_DNA"/>
</dbReference>
<dbReference type="Proteomes" id="UP000437970">
    <property type="component" value="Unassembled WGS sequence"/>
</dbReference>